<dbReference type="Proteomes" id="UP000799779">
    <property type="component" value="Unassembled WGS sequence"/>
</dbReference>
<gene>
    <name evidence="2" type="ORF">P154DRAFT_569314</name>
</gene>
<dbReference type="EMBL" id="ML977557">
    <property type="protein sequence ID" value="KAF2007441.1"/>
    <property type="molecule type" value="Genomic_DNA"/>
</dbReference>
<dbReference type="Gene3D" id="3.40.50.1820">
    <property type="entry name" value="alpha/beta hydrolase"/>
    <property type="match status" value="1"/>
</dbReference>
<dbReference type="GO" id="GO:0016787">
    <property type="term" value="F:hydrolase activity"/>
    <property type="evidence" value="ECO:0007669"/>
    <property type="project" value="InterPro"/>
</dbReference>
<keyword evidence="3" id="KW-1185">Reference proteome</keyword>
<dbReference type="InterPro" id="IPR013094">
    <property type="entry name" value="AB_hydrolase_3"/>
</dbReference>
<dbReference type="SUPFAM" id="SSF53474">
    <property type="entry name" value="alpha/beta-Hydrolases"/>
    <property type="match status" value="1"/>
</dbReference>
<evidence type="ECO:0000259" key="1">
    <source>
        <dbReference type="Pfam" id="PF07859"/>
    </source>
</evidence>
<feature type="domain" description="Alpha/beta hydrolase fold-3" evidence="1">
    <location>
        <begin position="1"/>
        <end position="129"/>
    </location>
</feature>
<proteinExistence type="predicted"/>
<accession>A0A6A5X3I6</accession>
<sequence>MCRYLASQTGSVVKPPDYRMDPKFPYPYAISDCSDILGWAKKYQKELNPRPRRLIIGGSSVDGNLSEALKLKARDMGVDMQTQVINIPNITHPKFFPRERYRYESTRKFGISSVLSTGEMTWFWGTYCRVRYISLTFFLQTQLTTLSWTDTPQPIP</sequence>
<dbReference type="OrthoDB" id="408631at2759"/>
<evidence type="ECO:0000313" key="3">
    <source>
        <dbReference type="Proteomes" id="UP000799779"/>
    </source>
</evidence>
<dbReference type="InterPro" id="IPR029058">
    <property type="entry name" value="AB_hydrolase_fold"/>
</dbReference>
<evidence type="ECO:0000313" key="2">
    <source>
        <dbReference type="EMBL" id="KAF2007441.1"/>
    </source>
</evidence>
<organism evidence="2 3">
    <name type="scientific">Amniculicola lignicola CBS 123094</name>
    <dbReference type="NCBI Taxonomy" id="1392246"/>
    <lineage>
        <taxon>Eukaryota</taxon>
        <taxon>Fungi</taxon>
        <taxon>Dikarya</taxon>
        <taxon>Ascomycota</taxon>
        <taxon>Pezizomycotina</taxon>
        <taxon>Dothideomycetes</taxon>
        <taxon>Pleosporomycetidae</taxon>
        <taxon>Pleosporales</taxon>
        <taxon>Amniculicolaceae</taxon>
        <taxon>Amniculicola</taxon>
    </lineage>
</organism>
<protein>
    <recommendedName>
        <fullName evidence="1">Alpha/beta hydrolase fold-3 domain-containing protein</fullName>
    </recommendedName>
</protein>
<reference evidence="2" key="1">
    <citation type="journal article" date="2020" name="Stud. Mycol.">
        <title>101 Dothideomycetes genomes: a test case for predicting lifestyles and emergence of pathogens.</title>
        <authorList>
            <person name="Haridas S."/>
            <person name="Albert R."/>
            <person name="Binder M."/>
            <person name="Bloem J."/>
            <person name="Labutti K."/>
            <person name="Salamov A."/>
            <person name="Andreopoulos B."/>
            <person name="Baker S."/>
            <person name="Barry K."/>
            <person name="Bills G."/>
            <person name="Bluhm B."/>
            <person name="Cannon C."/>
            <person name="Castanera R."/>
            <person name="Culley D."/>
            <person name="Daum C."/>
            <person name="Ezra D."/>
            <person name="Gonzalez J."/>
            <person name="Henrissat B."/>
            <person name="Kuo A."/>
            <person name="Liang C."/>
            <person name="Lipzen A."/>
            <person name="Lutzoni F."/>
            <person name="Magnuson J."/>
            <person name="Mondo S."/>
            <person name="Nolan M."/>
            <person name="Ohm R."/>
            <person name="Pangilinan J."/>
            <person name="Park H.-J."/>
            <person name="Ramirez L."/>
            <person name="Alfaro M."/>
            <person name="Sun H."/>
            <person name="Tritt A."/>
            <person name="Yoshinaga Y."/>
            <person name="Zwiers L.-H."/>
            <person name="Turgeon B."/>
            <person name="Goodwin S."/>
            <person name="Spatafora J."/>
            <person name="Crous P."/>
            <person name="Grigoriev I."/>
        </authorList>
    </citation>
    <scope>NUCLEOTIDE SEQUENCE</scope>
    <source>
        <strain evidence="2">CBS 123094</strain>
    </source>
</reference>
<dbReference type="AlphaFoldDB" id="A0A6A5X3I6"/>
<name>A0A6A5X3I6_9PLEO</name>
<dbReference type="Pfam" id="PF07859">
    <property type="entry name" value="Abhydrolase_3"/>
    <property type="match status" value="1"/>
</dbReference>